<accession>C5KNC3</accession>
<dbReference type="RefSeq" id="XP_002782222.1">
    <property type="nucleotide sequence ID" value="XM_002782176.1"/>
</dbReference>
<evidence type="ECO:0000313" key="8">
    <source>
        <dbReference type="Proteomes" id="UP000007800"/>
    </source>
</evidence>
<sequence>MTIALIAAFAYTVAITDASGLGNESETPAFLHLRSLNGGAVLCPYSKGKLEAGYITIGDLNKYFYTVMEAEDVDPSLAPTFWYLAGGPGTSSLGEAMTINGPCRMSPNGKELVANTYSWTKQANGIWIDAPGPTGFSVGPIESTLEKFIDNMVTLSGQLFKKYPHLNRNVHLVGLSWSALAVAMLGEGILRNPRLKIDLKGVMILSGMVGPYEMLDIMKTGLGVCKAAVDKCNSNGPGKPAKPVFCQAAVDTCEALTMDPMDAAHKSM</sequence>
<organism evidence="8">
    <name type="scientific">Perkinsus marinus (strain ATCC 50983 / TXsc)</name>
    <dbReference type="NCBI Taxonomy" id="423536"/>
    <lineage>
        <taxon>Eukaryota</taxon>
        <taxon>Sar</taxon>
        <taxon>Alveolata</taxon>
        <taxon>Perkinsozoa</taxon>
        <taxon>Perkinsea</taxon>
        <taxon>Perkinsida</taxon>
        <taxon>Perkinsidae</taxon>
        <taxon>Perkinsus</taxon>
    </lineage>
</organism>
<dbReference type="SUPFAM" id="SSF53474">
    <property type="entry name" value="alpha/beta-Hydrolases"/>
    <property type="match status" value="1"/>
</dbReference>
<dbReference type="PANTHER" id="PTHR11802:SF113">
    <property type="entry name" value="SERINE CARBOXYPEPTIDASE CTSA-4.1"/>
    <property type="match status" value="1"/>
</dbReference>
<dbReference type="PANTHER" id="PTHR11802">
    <property type="entry name" value="SERINE PROTEASE FAMILY S10 SERINE CARBOXYPEPTIDASE"/>
    <property type="match status" value="1"/>
</dbReference>
<name>C5KNC3_PERM5</name>
<evidence type="ECO:0000256" key="2">
    <source>
        <dbReference type="ARBA" id="ARBA00022645"/>
    </source>
</evidence>
<protein>
    <recommendedName>
        <fullName evidence="9">Serine carboxypeptidase</fullName>
    </recommendedName>
</protein>
<keyword evidence="6" id="KW-0732">Signal</keyword>
<keyword evidence="5" id="KW-0325">Glycoprotein</keyword>
<dbReference type="InterPro" id="IPR001563">
    <property type="entry name" value="Peptidase_S10"/>
</dbReference>
<keyword evidence="8" id="KW-1185">Reference proteome</keyword>
<gene>
    <name evidence="7" type="ORF">Pmar_PMAR005462</name>
</gene>
<keyword evidence="3" id="KW-0645">Protease</keyword>
<dbReference type="GO" id="GO:0006508">
    <property type="term" value="P:proteolysis"/>
    <property type="evidence" value="ECO:0007669"/>
    <property type="project" value="UniProtKB-KW"/>
</dbReference>
<dbReference type="GO" id="GO:0004185">
    <property type="term" value="F:serine-type carboxypeptidase activity"/>
    <property type="evidence" value="ECO:0007669"/>
    <property type="project" value="InterPro"/>
</dbReference>
<dbReference type="GeneID" id="9059810"/>
<evidence type="ECO:0000256" key="5">
    <source>
        <dbReference type="ARBA" id="ARBA00023180"/>
    </source>
</evidence>
<evidence type="ECO:0000256" key="3">
    <source>
        <dbReference type="ARBA" id="ARBA00022670"/>
    </source>
</evidence>
<dbReference type="AlphaFoldDB" id="C5KNC3"/>
<feature type="chain" id="PRO_5002953990" description="Serine carboxypeptidase" evidence="6">
    <location>
        <begin position="19"/>
        <end position="268"/>
    </location>
</feature>
<feature type="signal peptide" evidence="6">
    <location>
        <begin position="1"/>
        <end position="18"/>
    </location>
</feature>
<dbReference type="EMBL" id="GG674598">
    <property type="protein sequence ID" value="EER14017.1"/>
    <property type="molecule type" value="Genomic_DNA"/>
</dbReference>
<dbReference type="Gene3D" id="3.40.50.1820">
    <property type="entry name" value="alpha/beta hydrolase"/>
    <property type="match status" value="1"/>
</dbReference>
<dbReference type="Pfam" id="PF00450">
    <property type="entry name" value="Peptidase_S10"/>
    <property type="match status" value="1"/>
</dbReference>
<keyword evidence="2" id="KW-0121">Carboxypeptidase</keyword>
<dbReference type="Proteomes" id="UP000007800">
    <property type="component" value="Unassembled WGS sequence"/>
</dbReference>
<dbReference type="InParanoid" id="C5KNC3"/>
<evidence type="ECO:0000256" key="1">
    <source>
        <dbReference type="ARBA" id="ARBA00009431"/>
    </source>
</evidence>
<keyword evidence="4" id="KW-0378">Hydrolase</keyword>
<evidence type="ECO:0000256" key="6">
    <source>
        <dbReference type="SAM" id="SignalP"/>
    </source>
</evidence>
<reference evidence="7 8" key="1">
    <citation type="submission" date="2008-07" db="EMBL/GenBank/DDBJ databases">
        <authorList>
            <person name="El-Sayed N."/>
            <person name="Caler E."/>
            <person name="Inman J."/>
            <person name="Amedeo P."/>
            <person name="Hass B."/>
            <person name="Wortman J."/>
        </authorList>
    </citation>
    <scope>NUCLEOTIDE SEQUENCE [LARGE SCALE GENOMIC DNA]</scope>
    <source>
        <strain evidence="8">ATCC 50983 / TXsc</strain>
    </source>
</reference>
<dbReference type="OMA" id="INGPCRM"/>
<dbReference type="OrthoDB" id="443318at2759"/>
<evidence type="ECO:0000313" key="7">
    <source>
        <dbReference type="EMBL" id="EER14017.1"/>
    </source>
</evidence>
<evidence type="ECO:0000256" key="4">
    <source>
        <dbReference type="ARBA" id="ARBA00022801"/>
    </source>
</evidence>
<proteinExistence type="inferred from homology"/>
<dbReference type="InterPro" id="IPR029058">
    <property type="entry name" value="AB_hydrolase_fold"/>
</dbReference>
<evidence type="ECO:0008006" key="9">
    <source>
        <dbReference type="Google" id="ProtNLM"/>
    </source>
</evidence>
<comment type="similarity">
    <text evidence="1">Belongs to the peptidase S10 family.</text>
</comment>